<dbReference type="Gene3D" id="3.40.50.720">
    <property type="entry name" value="NAD(P)-binding Rossmann-like Domain"/>
    <property type="match status" value="1"/>
</dbReference>
<dbReference type="Pfam" id="PF08501">
    <property type="entry name" value="Shikimate_dh_N"/>
    <property type="match status" value="1"/>
</dbReference>
<dbReference type="InterPro" id="IPR036291">
    <property type="entry name" value="NAD(P)-bd_dom_sf"/>
</dbReference>
<dbReference type="GO" id="GO:0004764">
    <property type="term" value="F:shikimate 3-dehydrogenase (NADP+) activity"/>
    <property type="evidence" value="ECO:0007669"/>
    <property type="project" value="UniProtKB-EC"/>
</dbReference>
<keyword evidence="6" id="KW-1185">Reference proteome</keyword>
<dbReference type="PANTHER" id="PTHR21089">
    <property type="entry name" value="SHIKIMATE DEHYDROGENASE"/>
    <property type="match status" value="1"/>
</dbReference>
<dbReference type="Proteomes" id="UP001180487">
    <property type="component" value="Unassembled WGS sequence"/>
</dbReference>
<dbReference type="Gene3D" id="3.40.50.10860">
    <property type="entry name" value="Leucine Dehydrogenase, chain A, domain 1"/>
    <property type="match status" value="1"/>
</dbReference>
<evidence type="ECO:0000313" key="6">
    <source>
        <dbReference type="Proteomes" id="UP001180487"/>
    </source>
</evidence>
<dbReference type="EMBL" id="JAVDXT010000001">
    <property type="protein sequence ID" value="MDR7375460.1"/>
    <property type="molecule type" value="Genomic_DNA"/>
</dbReference>
<evidence type="ECO:0000259" key="4">
    <source>
        <dbReference type="Pfam" id="PF08501"/>
    </source>
</evidence>
<dbReference type="InterPro" id="IPR013708">
    <property type="entry name" value="Shikimate_DH-bd_N"/>
</dbReference>
<comment type="pathway">
    <text evidence="1">Metabolic intermediate biosynthesis; chorismate biosynthesis; chorismate from D-erythrose 4-phosphate and phosphoenolpyruvate: step 4/7.</text>
</comment>
<gene>
    <name evidence="5" type="ORF">J2X19_000118</name>
</gene>
<keyword evidence="3" id="KW-0057">Aromatic amino acid biosynthesis</keyword>
<accession>A0ABU2C2A1</accession>
<evidence type="ECO:0000313" key="5">
    <source>
        <dbReference type="EMBL" id="MDR7375460.1"/>
    </source>
</evidence>
<proteinExistence type="predicted"/>
<sequence length="278" mass="29651">MMSHISGTTRLYGLVGDPLKTAKSPQLWNRLFMEQGADAACVPFLVKDNDLSAFVAGARAVGNLSGLLVTMPHKQRMLDYVDELHPTARDVGAINVIRCTSDGRWIGANFDGIGCVLGMEWEGLHPAKKSVLLIGAGGAGRAIAFAVASAGARALTIFDVDRGRAEDLAKSVNVATDCHATFGASDPHEFEVVINATSLGMKPGDLPPVDPGRLKPDTIVVDIVTRAEPTFLCIAASERGCRIQNGRPMHEGQAVHTMRFLGFDYVPEGRSMQGIGLQ</sequence>
<dbReference type="PANTHER" id="PTHR21089:SF1">
    <property type="entry name" value="BIFUNCTIONAL 3-DEHYDROQUINATE DEHYDRATASE_SHIKIMATE DEHYDROGENASE, CHLOROPLASTIC"/>
    <property type="match status" value="1"/>
</dbReference>
<evidence type="ECO:0000256" key="1">
    <source>
        <dbReference type="ARBA" id="ARBA00004871"/>
    </source>
</evidence>
<dbReference type="SUPFAM" id="SSF51735">
    <property type="entry name" value="NAD(P)-binding Rossmann-fold domains"/>
    <property type="match status" value="1"/>
</dbReference>
<keyword evidence="2 5" id="KW-0560">Oxidoreductase</keyword>
<dbReference type="InterPro" id="IPR022893">
    <property type="entry name" value="Shikimate_DH_fam"/>
</dbReference>
<dbReference type="InterPro" id="IPR046346">
    <property type="entry name" value="Aminoacid_DH-like_N_sf"/>
</dbReference>
<feature type="domain" description="Shikimate dehydrogenase substrate binding N-terminal" evidence="4">
    <location>
        <begin position="14"/>
        <end position="97"/>
    </location>
</feature>
<keyword evidence="3" id="KW-0028">Amino-acid biosynthesis</keyword>
<comment type="caution">
    <text evidence="5">The sequence shown here is derived from an EMBL/GenBank/DDBJ whole genome shotgun (WGS) entry which is preliminary data.</text>
</comment>
<organism evidence="5 6">
    <name type="scientific">Rhodoferax ferrireducens</name>
    <dbReference type="NCBI Taxonomy" id="192843"/>
    <lineage>
        <taxon>Bacteria</taxon>
        <taxon>Pseudomonadati</taxon>
        <taxon>Pseudomonadota</taxon>
        <taxon>Betaproteobacteria</taxon>
        <taxon>Burkholderiales</taxon>
        <taxon>Comamonadaceae</taxon>
        <taxon>Rhodoferax</taxon>
    </lineage>
</organism>
<dbReference type="EC" id="1.1.1.25" evidence="5"/>
<protein>
    <submittedName>
        <fullName evidence="5">Shikimate dehydrogenase</fullName>
        <ecNumber evidence="5">1.1.1.25</ecNumber>
    </submittedName>
</protein>
<reference evidence="5 6" key="1">
    <citation type="submission" date="2023-07" db="EMBL/GenBank/DDBJ databases">
        <title>Sorghum-associated microbial communities from plants grown in Nebraska, USA.</title>
        <authorList>
            <person name="Schachtman D."/>
        </authorList>
    </citation>
    <scope>NUCLEOTIDE SEQUENCE [LARGE SCALE GENOMIC DNA]</scope>
    <source>
        <strain evidence="5 6">BE313</strain>
    </source>
</reference>
<name>A0ABU2C2A1_9BURK</name>
<dbReference type="SUPFAM" id="SSF53223">
    <property type="entry name" value="Aminoacid dehydrogenase-like, N-terminal domain"/>
    <property type="match status" value="1"/>
</dbReference>
<evidence type="ECO:0000256" key="2">
    <source>
        <dbReference type="ARBA" id="ARBA00023002"/>
    </source>
</evidence>
<evidence type="ECO:0000256" key="3">
    <source>
        <dbReference type="ARBA" id="ARBA00023141"/>
    </source>
</evidence>